<protein>
    <recommendedName>
        <fullName evidence="6">Fibronectin type-III domain-containing protein</fullName>
    </recommendedName>
</protein>
<dbReference type="AlphaFoldDB" id="A0A143HDA3"/>
<proteinExistence type="inferred from homology"/>
<dbReference type="Pfam" id="PF00082">
    <property type="entry name" value="Peptidase_S8"/>
    <property type="match status" value="1"/>
</dbReference>
<keyword evidence="2 5" id="KW-0645">Protease</keyword>
<evidence type="ECO:0000256" key="4">
    <source>
        <dbReference type="ARBA" id="ARBA00022825"/>
    </source>
</evidence>
<dbReference type="InterPro" id="IPR023828">
    <property type="entry name" value="Peptidase_S8_Ser-AS"/>
</dbReference>
<keyword evidence="8" id="KW-1185">Reference proteome</keyword>
<dbReference type="SUPFAM" id="SSF52743">
    <property type="entry name" value="Subtilisin-like"/>
    <property type="match status" value="1"/>
</dbReference>
<dbReference type="InterPro" id="IPR015500">
    <property type="entry name" value="Peptidase_S8_subtilisin-rel"/>
</dbReference>
<dbReference type="PANTHER" id="PTHR43806:SF11">
    <property type="entry name" value="CEREVISIN-RELATED"/>
    <property type="match status" value="1"/>
</dbReference>
<dbReference type="RefSeq" id="WP_066788451.1">
    <property type="nucleotide sequence ID" value="NZ_CP014806.1"/>
</dbReference>
<evidence type="ECO:0000259" key="6">
    <source>
        <dbReference type="PROSITE" id="PS50853"/>
    </source>
</evidence>
<dbReference type="PROSITE" id="PS51892">
    <property type="entry name" value="SUBTILASE"/>
    <property type="match status" value="1"/>
</dbReference>
<dbReference type="InterPro" id="IPR036116">
    <property type="entry name" value="FN3_sf"/>
</dbReference>
<dbReference type="CDD" id="cd00063">
    <property type="entry name" value="FN3"/>
    <property type="match status" value="1"/>
</dbReference>
<organism evidence="7 8">
    <name type="scientific">Rummeliibacillus stabekisii</name>
    <dbReference type="NCBI Taxonomy" id="241244"/>
    <lineage>
        <taxon>Bacteria</taxon>
        <taxon>Bacillati</taxon>
        <taxon>Bacillota</taxon>
        <taxon>Bacilli</taxon>
        <taxon>Bacillales</taxon>
        <taxon>Caryophanaceae</taxon>
        <taxon>Rummeliibacillus</taxon>
    </lineage>
</organism>
<dbReference type="GO" id="GO:0006508">
    <property type="term" value="P:proteolysis"/>
    <property type="evidence" value="ECO:0007669"/>
    <property type="project" value="UniProtKB-KW"/>
</dbReference>
<keyword evidence="3 5" id="KW-0378">Hydrolase</keyword>
<dbReference type="KEGG" id="rst:ATY39_08370"/>
<dbReference type="OrthoDB" id="9798386at2"/>
<dbReference type="SUPFAM" id="SSF49265">
    <property type="entry name" value="Fibronectin type III"/>
    <property type="match status" value="1"/>
</dbReference>
<sequence>MKNNRLLISLLNTIALLILGFPYLAKASNPTTQQAMIIYRNSVGEKQVLTAAKHVDQNYHHLQTIAGTFNKADIRKLKKSSSIVKVETLKKDTHLFSMPEKKQGSEVPSALNWNMSLIHASNAWTNGLSGKSVKVALIDTGVTSKVSWPNVYRYSFVQDVRSTLIDESSPYDNDGHGTFIAGILLGNARNSLLGVAPDMSLYSLKVFKPDGAPIQAILKALDWSIAHKIDIVNLSLGMKMDDAILRNAIAKTSKAGIILVAAAGNDGNGKNVEYPARYSQVIAVSSIDKQSLISPFSNTGTQIEFAAPGNSVYSTDLQGNRRLGSGTSFATPHVTGFLALLKQQYPRATSSQLRKALRDYTIDLGVKGKDPFYGYGLIDFSHPLPNDVQDIQINNITSSSAVAVIKVPKSLNNQSGNYRIYLNGSYVKTINTDRYKITNLKKKTMYRVEIKTRGKDGRLSPGVEKTFHTRS</sequence>
<name>A0A143HDA3_9BACL</name>
<dbReference type="InterPro" id="IPR003961">
    <property type="entry name" value="FN3_dom"/>
</dbReference>
<evidence type="ECO:0000313" key="7">
    <source>
        <dbReference type="EMBL" id="AMW99466.1"/>
    </source>
</evidence>
<comment type="similarity">
    <text evidence="1 5">Belongs to the peptidase S8 family.</text>
</comment>
<evidence type="ECO:0000256" key="5">
    <source>
        <dbReference type="PROSITE-ProRule" id="PRU01240"/>
    </source>
</evidence>
<feature type="active site" description="Charge relay system" evidence="5">
    <location>
        <position position="176"/>
    </location>
</feature>
<dbReference type="EMBL" id="CP014806">
    <property type="protein sequence ID" value="AMW99466.1"/>
    <property type="molecule type" value="Genomic_DNA"/>
</dbReference>
<dbReference type="Gene3D" id="2.60.40.10">
    <property type="entry name" value="Immunoglobulins"/>
    <property type="match status" value="1"/>
</dbReference>
<dbReference type="PROSITE" id="PS00138">
    <property type="entry name" value="SUBTILASE_SER"/>
    <property type="match status" value="1"/>
</dbReference>
<evidence type="ECO:0000256" key="2">
    <source>
        <dbReference type="ARBA" id="ARBA00022670"/>
    </source>
</evidence>
<keyword evidence="4 5" id="KW-0720">Serine protease</keyword>
<accession>A0A143HDA3</accession>
<dbReference type="InterPro" id="IPR013783">
    <property type="entry name" value="Ig-like_fold"/>
</dbReference>
<reference evidence="7 8" key="1">
    <citation type="journal article" date="2016" name="Genome Announc.">
        <title>Whole-Genome Sequence of Rummeliibacillus stabekisii Strain PP9 Isolated from Antarctic Soil.</title>
        <authorList>
            <person name="da Mota F.F."/>
            <person name="Vollu R.E."/>
            <person name="Jurelevicius D."/>
            <person name="Seldin L."/>
        </authorList>
    </citation>
    <scope>NUCLEOTIDE SEQUENCE [LARGE SCALE GENOMIC DNA]</scope>
    <source>
        <strain evidence="7 8">PP9</strain>
    </source>
</reference>
<evidence type="ECO:0000256" key="1">
    <source>
        <dbReference type="ARBA" id="ARBA00011073"/>
    </source>
</evidence>
<reference evidence="8" key="2">
    <citation type="submission" date="2016-03" db="EMBL/GenBank/DDBJ databases">
        <authorList>
            <person name="Ploux O."/>
        </authorList>
    </citation>
    <scope>NUCLEOTIDE SEQUENCE [LARGE SCALE GENOMIC DNA]</scope>
    <source>
        <strain evidence="8">PP9</strain>
    </source>
</reference>
<dbReference type="Proteomes" id="UP000076021">
    <property type="component" value="Chromosome"/>
</dbReference>
<dbReference type="PROSITE" id="PS00137">
    <property type="entry name" value="SUBTILASE_HIS"/>
    <property type="match status" value="1"/>
</dbReference>
<dbReference type="InterPro" id="IPR000209">
    <property type="entry name" value="Peptidase_S8/S53_dom"/>
</dbReference>
<dbReference type="InterPro" id="IPR036852">
    <property type="entry name" value="Peptidase_S8/S53_dom_sf"/>
</dbReference>
<dbReference type="Gene3D" id="3.40.50.200">
    <property type="entry name" value="Peptidase S8/S53 domain"/>
    <property type="match status" value="1"/>
</dbReference>
<dbReference type="STRING" id="241244.ATY39_08370"/>
<dbReference type="InterPro" id="IPR022398">
    <property type="entry name" value="Peptidase_S8_His-AS"/>
</dbReference>
<dbReference type="PANTHER" id="PTHR43806">
    <property type="entry name" value="PEPTIDASE S8"/>
    <property type="match status" value="1"/>
</dbReference>
<feature type="active site" description="Charge relay system" evidence="5">
    <location>
        <position position="139"/>
    </location>
</feature>
<feature type="domain" description="Fibronectin type-III" evidence="6">
    <location>
        <begin position="387"/>
        <end position="471"/>
    </location>
</feature>
<dbReference type="PRINTS" id="PR00723">
    <property type="entry name" value="SUBTILISIN"/>
</dbReference>
<evidence type="ECO:0000313" key="8">
    <source>
        <dbReference type="Proteomes" id="UP000076021"/>
    </source>
</evidence>
<dbReference type="InterPro" id="IPR050131">
    <property type="entry name" value="Peptidase_S8_subtilisin-like"/>
</dbReference>
<gene>
    <name evidence="7" type="ORF">ATY39_08370</name>
</gene>
<dbReference type="GO" id="GO:0004252">
    <property type="term" value="F:serine-type endopeptidase activity"/>
    <property type="evidence" value="ECO:0007669"/>
    <property type="project" value="UniProtKB-UniRule"/>
</dbReference>
<feature type="active site" description="Charge relay system" evidence="5">
    <location>
        <position position="328"/>
    </location>
</feature>
<evidence type="ECO:0000256" key="3">
    <source>
        <dbReference type="ARBA" id="ARBA00022801"/>
    </source>
</evidence>
<dbReference type="PROSITE" id="PS50853">
    <property type="entry name" value="FN3"/>
    <property type="match status" value="1"/>
</dbReference>